<dbReference type="AlphaFoldDB" id="A0A9D3UWI2"/>
<evidence type="ECO:0000313" key="2">
    <source>
        <dbReference type="Proteomes" id="UP000828251"/>
    </source>
</evidence>
<accession>A0A9D3UWI2</accession>
<reference evidence="1 2" key="1">
    <citation type="journal article" date="2021" name="Plant Biotechnol. J.">
        <title>Multi-omics assisted identification of the key and species-specific regulatory components of drought-tolerant mechanisms in Gossypium stocksii.</title>
        <authorList>
            <person name="Yu D."/>
            <person name="Ke L."/>
            <person name="Zhang D."/>
            <person name="Wu Y."/>
            <person name="Sun Y."/>
            <person name="Mei J."/>
            <person name="Sun J."/>
            <person name="Sun Y."/>
        </authorList>
    </citation>
    <scope>NUCLEOTIDE SEQUENCE [LARGE SCALE GENOMIC DNA]</scope>
    <source>
        <strain evidence="2">cv. E1</strain>
        <tissue evidence="1">Leaf</tissue>
    </source>
</reference>
<protein>
    <submittedName>
        <fullName evidence="1">Uncharacterized protein</fullName>
    </submittedName>
</protein>
<keyword evidence="2" id="KW-1185">Reference proteome</keyword>
<sequence length="89" mass="10043">MYCPPLGSCLLFYVESQRAMSEFLEGTGSGLLRLEVVLISALCFSLNFRNRLSSFRFFVITLVRGAILSTRGGSVRFHVLSGMLLWFQK</sequence>
<comment type="caution">
    <text evidence="1">The sequence shown here is derived from an EMBL/GenBank/DDBJ whole genome shotgun (WGS) entry which is preliminary data.</text>
</comment>
<evidence type="ECO:0000313" key="1">
    <source>
        <dbReference type="EMBL" id="KAH1063530.1"/>
    </source>
</evidence>
<proteinExistence type="predicted"/>
<name>A0A9D3UWI2_9ROSI</name>
<dbReference type="Proteomes" id="UP000828251">
    <property type="component" value="Unassembled WGS sequence"/>
</dbReference>
<dbReference type="EMBL" id="JAIQCV010000009">
    <property type="protein sequence ID" value="KAH1063530.1"/>
    <property type="molecule type" value="Genomic_DNA"/>
</dbReference>
<organism evidence="1 2">
    <name type="scientific">Gossypium stocksii</name>
    <dbReference type="NCBI Taxonomy" id="47602"/>
    <lineage>
        <taxon>Eukaryota</taxon>
        <taxon>Viridiplantae</taxon>
        <taxon>Streptophyta</taxon>
        <taxon>Embryophyta</taxon>
        <taxon>Tracheophyta</taxon>
        <taxon>Spermatophyta</taxon>
        <taxon>Magnoliopsida</taxon>
        <taxon>eudicotyledons</taxon>
        <taxon>Gunneridae</taxon>
        <taxon>Pentapetalae</taxon>
        <taxon>rosids</taxon>
        <taxon>malvids</taxon>
        <taxon>Malvales</taxon>
        <taxon>Malvaceae</taxon>
        <taxon>Malvoideae</taxon>
        <taxon>Gossypium</taxon>
    </lineage>
</organism>
<gene>
    <name evidence="1" type="ORF">J1N35_028517</name>
</gene>